<protein>
    <submittedName>
        <fullName evidence="3">Uncharacterized protein</fullName>
    </submittedName>
</protein>
<keyword evidence="2" id="KW-0812">Transmembrane</keyword>
<dbReference type="OrthoDB" id="2596760at2759"/>
<name>A0A1B9H3I0_9TREE</name>
<dbReference type="EMBL" id="KI669492">
    <property type="protein sequence ID" value="OCF37817.1"/>
    <property type="molecule type" value="Genomic_DNA"/>
</dbReference>
<dbReference type="AlphaFoldDB" id="A0A1B9H3I0"/>
<keyword evidence="4" id="KW-1185">Reference proteome</keyword>
<feature type="compositionally biased region" description="Low complexity" evidence="1">
    <location>
        <begin position="645"/>
        <end position="660"/>
    </location>
</feature>
<organism evidence="3 4">
    <name type="scientific">Kwoniella heveanensis BCC8398</name>
    <dbReference type="NCBI Taxonomy" id="1296120"/>
    <lineage>
        <taxon>Eukaryota</taxon>
        <taxon>Fungi</taxon>
        <taxon>Dikarya</taxon>
        <taxon>Basidiomycota</taxon>
        <taxon>Agaricomycotina</taxon>
        <taxon>Tremellomycetes</taxon>
        <taxon>Tremellales</taxon>
        <taxon>Cryptococcaceae</taxon>
        <taxon>Kwoniella</taxon>
    </lineage>
</organism>
<keyword evidence="2" id="KW-1133">Transmembrane helix</keyword>
<sequence length="757" mass="80634">MFPSSRRSRQTASARAYQKESPPTPDARSRGDDSTYGVQSVSSWGGNSRLDDDDDCDGLGQASGNQEGEGIDGEERDDVKADGVGEAIAGGSDAAPGNDGPHGSSLGHEHNVGDNDKEHVCSAHSELEGPDSGAESAGGSDRDASPVIGHVNRPARVQSWVTPPSPEDTVHPLDRSSSTQRDSSPHQSQLNQPQHPSNLIFGADSGSEHRLNHLALDSLNHTNDRTPDSPFLPTSEPSSPASFTSMPSYVASLSSLSRTSSISPFGLDHYHDHDAHHHSGHNTTFTTTITGGSDELILPTLALPSESLSLHLSLSKWSGNEDSGLSVVLLGEREEVEKTLRGLRERCEMVETKGGVGLMKEGKLVVRIKTACKSIEQVQATVLRPYQSLNRLIHPDLQEEEGETHSELRRLVEGYVSRSDWVHLVISLGPSVEDHDSLVPIANIAIPDLAEPSQSIVTQSPVSRLAEIEPTPRPCDEVAGSGYFAPRAYTPSPTASRDPSPSRSRLSSATEEAIALISRIQSDPTLAIKPSIDAFLAWRKVQSHVKVMYHAEQRVSEENSGTPPGRRTMTSSMTSASSSYGTGGPMPTVARAQGGGEWEATLSRRVAQRRESVLIRERERARASQTFQSRASNRGAASGSGSGLGPLSAAGSGVGSVVRGRGTGRKRSIERLDRKDSKDKSCLPPLFPTTPIPGSDAAGPVSSSSRKPSISEAGLGVQALLEKTFSGVRQWTKGWRGFVVVAAVLVAVGWGCYASTK</sequence>
<gene>
    <name evidence="3" type="ORF">I316_00041</name>
</gene>
<evidence type="ECO:0000313" key="3">
    <source>
        <dbReference type="EMBL" id="OCF37817.1"/>
    </source>
</evidence>
<feature type="region of interest" description="Disordered" evidence="1">
    <location>
        <begin position="1"/>
        <end position="205"/>
    </location>
</feature>
<keyword evidence="2" id="KW-0472">Membrane</keyword>
<feature type="region of interest" description="Disordered" evidence="1">
    <location>
        <begin position="554"/>
        <end position="584"/>
    </location>
</feature>
<dbReference type="Proteomes" id="UP000092666">
    <property type="component" value="Unassembled WGS sequence"/>
</dbReference>
<feature type="region of interest" description="Disordered" evidence="1">
    <location>
        <begin position="219"/>
        <end position="243"/>
    </location>
</feature>
<accession>A0A1B9H3I0</accession>
<reference evidence="3 4" key="1">
    <citation type="submission" date="2013-07" db="EMBL/GenBank/DDBJ databases">
        <title>The Genome Sequence of Cryptococcus heveanensis BCC8398.</title>
        <authorList>
            <consortium name="The Broad Institute Genome Sequencing Platform"/>
            <person name="Cuomo C."/>
            <person name="Litvintseva A."/>
            <person name="Chen Y."/>
            <person name="Heitman J."/>
            <person name="Sun S."/>
            <person name="Springer D."/>
            <person name="Dromer F."/>
            <person name="Young S.K."/>
            <person name="Zeng Q."/>
            <person name="Gargeya S."/>
            <person name="Fitzgerald M."/>
            <person name="Abouelleil A."/>
            <person name="Alvarado L."/>
            <person name="Berlin A.M."/>
            <person name="Chapman S.B."/>
            <person name="Dewar J."/>
            <person name="Goldberg J."/>
            <person name="Griggs A."/>
            <person name="Gujja S."/>
            <person name="Hansen M."/>
            <person name="Howarth C."/>
            <person name="Imamovic A."/>
            <person name="Larimer J."/>
            <person name="McCowan C."/>
            <person name="Murphy C."/>
            <person name="Pearson M."/>
            <person name="Priest M."/>
            <person name="Roberts A."/>
            <person name="Saif S."/>
            <person name="Shea T."/>
            <person name="Sykes S."/>
            <person name="Wortman J."/>
            <person name="Nusbaum C."/>
            <person name="Birren B."/>
        </authorList>
    </citation>
    <scope>NUCLEOTIDE SEQUENCE [LARGE SCALE GENOMIC DNA]</scope>
    <source>
        <strain evidence="3 4">BCC8398</strain>
    </source>
</reference>
<feature type="transmembrane region" description="Helical" evidence="2">
    <location>
        <begin position="734"/>
        <end position="753"/>
    </location>
</feature>
<feature type="region of interest" description="Disordered" evidence="1">
    <location>
        <begin position="485"/>
        <end position="507"/>
    </location>
</feature>
<reference evidence="4" key="2">
    <citation type="submission" date="2013-12" db="EMBL/GenBank/DDBJ databases">
        <title>Evolution of pathogenesis and genome organization in the Tremellales.</title>
        <authorList>
            <person name="Cuomo C."/>
            <person name="Litvintseva A."/>
            <person name="Heitman J."/>
            <person name="Chen Y."/>
            <person name="Sun S."/>
            <person name="Springer D."/>
            <person name="Dromer F."/>
            <person name="Young S."/>
            <person name="Zeng Q."/>
            <person name="Chapman S."/>
            <person name="Gujja S."/>
            <person name="Saif S."/>
            <person name="Birren B."/>
        </authorList>
    </citation>
    <scope>NUCLEOTIDE SEQUENCE [LARGE SCALE GENOMIC DNA]</scope>
    <source>
        <strain evidence="4">BCC8398</strain>
    </source>
</reference>
<feature type="compositionally biased region" description="Polar residues" evidence="1">
    <location>
        <begin position="175"/>
        <end position="197"/>
    </location>
</feature>
<feature type="compositionally biased region" description="Basic and acidic residues" evidence="1">
    <location>
        <begin position="107"/>
        <end position="127"/>
    </location>
</feature>
<feature type="compositionally biased region" description="Low complexity" evidence="1">
    <location>
        <begin position="490"/>
        <end position="507"/>
    </location>
</feature>
<feature type="compositionally biased region" description="Basic and acidic residues" evidence="1">
    <location>
        <begin position="667"/>
        <end position="681"/>
    </location>
</feature>
<feature type="region of interest" description="Disordered" evidence="1">
    <location>
        <begin position="617"/>
        <end position="709"/>
    </location>
</feature>
<evidence type="ECO:0000313" key="4">
    <source>
        <dbReference type="Proteomes" id="UP000092666"/>
    </source>
</evidence>
<feature type="compositionally biased region" description="Polar residues" evidence="1">
    <location>
        <begin position="36"/>
        <end position="46"/>
    </location>
</feature>
<feature type="compositionally biased region" description="Low complexity" evidence="1">
    <location>
        <begin position="565"/>
        <end position="580"/>
    </location>
</feature>
<evidence type="ECO:0000256" key="2">
    <source>
        <dbReference type="SAM" id="Phobius"/>
    </source>
</evidence>
<evidence type="ECO:0000256" key="1">
    <source>
        <dbReference type="SAM" id="MobiDB-lite"/>
    </source>
</evidence>
<proteinExistence type="predicted"/>